<comment type="catalytic activity">
    <reaction evidence="6">
        <text>precorrin-2 + NAD(+) = sirohydrochlorin + NADH + 2 H(+)</text>
        <dbReference type="Rhea" id="RHEA:15613"/>
        <dbReference type="ChEBI" id="CHEBI:15378"/>
        <dbReference type="ChEBI" id="CHEBI:57540"/>
        <dbReference type="ChEBI" id="CHEBI:57945"/>
        <dbReference type="ChEBI" id="CHEBI:58351"/>
        <dbReference type="ChEBI" id="CHEBI:58827"/>
        <dbReference type="EC" id="1.3.1.76"/>
    </reaction>
</comment>
<dbReference type="GO" id="GO:0019354">
    <property type="term" value="P:siroheme biosynthetic process"/>
    <property type="evidence" value="ECO:0007669"/>
    <property type="project" value="UniProtKB-UniPathway"/>
</dbReference>
<evidence type="ECO:0000256" key="2">
    <source>
        <dbReference type="ARBA" id="ARBA00012400"/>
    </source>
</evidence>
<evidence type="ECO:0000259" key="7">
    <source>
        <dbReference type="Pfam" id="PF14824"/>
    </source>
</evidence>
<comment type="pathway">
    <text evidence="1">Porphyrin-containing compound metabolism; siroheme biosynthesis; sirohydrochlorin from precorrin-2: step 1/1.</text>
</comment>
<dbReference type="Gene3D" id="1.10.8.610">
    <property type="entry name" value="SirC, precorrin-2 dehydrogenase, C-terminal helical domain-like"/>
    <property type="match status" value="1"/>
</dbReference>
<keyword evidence="4" id="KW-0520">NAD</keyword>
<name>A0A1M4TUU1_9BACL</name>
<dbReference type="Gene3D" id="3.40.50.720">
    <property type="entry name" value="NAD(P)-binding Rossmann-like Domain"/>
    <property type="match status" value="1"/>
</dbReference>
<dbReference type="SUPFAM" id="SSF75615">
    <property type="entry name" value="Siroheme synthase middle domains-like"/>
    <property type="match status" value="1"/>
</dbReference>
<protein>
    <recommendedName>
        <fullName evidence="2">precorrin-2 dehydrogenase</fullName>
        <ecNumber evidence="2">1.3.1.76</ecNumber>
    </recommendedName>
</protein>
<dbReference type="UniPathway" id="UPA00262">
    <property type="reaction ID" value="UER00222"/>
</dbReference>
<keyword evidence="3" id="KW-0560">Oxidoreductase</keyword>
<dbReference type="GO" id="GO:0043115">
    <property type="term" value="F:precorrin-2 dehydrogenase activity"/>
    <property type="evidence" value="ECO:0007669"/>
    <property type="project" value="UniProtKB-EC"/>
</dbReference>
<dbReference type="InterPro" id="IPR042518">
    <property type="entry name" value="SirC_C"/>
</dbReference>
<dbReference type="SUPFAM" id="SSF51735">
    <property type="entry name" value="NAD(P)-binding Rossmann-fold domains"/>
    <property type="match status" value="1"/>
</dbReference>
<dbReference type="PANTHER" id="PTHR35330:SF1">
    <property type="entry name" value="SIROHEME BIOSYNTHESIS PROTEIN MET8"/>
    <property type="match status" value="1"/>
</dbReference>
<evidence type="ECO:0000313" key="8">
    <source>
        <dbReference type="EMBL" id="SHE48164.1"/>
    </source>
</evidence>
<dbReference type="Pfam" id="PF14824">
    <property type="entry name" value="Sirohm_synth_M"/>
    <property type="match status" value="1"/>
</dbReference>
<dbReference type="STRING" id="112248.SAMN05444392_101652"/>
<dbReference type="Pfam" id="PF13241">
    <property type="entry name" value="NAD_binding_7"/>
    <property type="match status" value="1"/>
</dbReference>
<dbReference type="RefSeq" id="WP_073151764.1">
    <property type="nucleotide sequence ID" value="NZ_FQVL01000001.1"/>
</dbReference>
<feature type="domain" description="Siroheme synthase central" evidence="7">
    <location>
        <begin position="120"/>
        <end position="147"/>
    </location>
</feature>
<accession>A0A1M4TUU1</accession>
<organism evidence="8 9">
    <name type="scientific">Seinonella peptonophila</name>
    <dbReference type="NCBI Taxonomy" id="112248"/>
    <lineage>
        <taxon>Bacteria</taxon>
        <taxon>Bacillati</taxon>
        <taxon>Bacillota</taxon>
        <taxon>Bacilli</taxon>
        <taxon>Bacillales</taxon>
        <taxon>Thermoactinomycetaceae</taxon>
        <taxon>Seinonella</taxon>
    </lineage>
</organism>
<sequence length="220" mass="25518">MTKMYPMMISLTDRNCLVVGGGRVAERKVHSLIESGARVKIVSPTITESLKQQVKKGNLQWEQRLYHSNDGQDAFLVIAATDWPHVNKTVYEDAIKRNQWINVVDQPELCNFTVPSVMRQGKLTIAISTQGASPMFSKRIRQDLEQQYGDEFSLYIDLLGEARKKVQQRITDRKERQRLLQELMSDDWLDLCRYYPTKVMDYFQAWLQEQIEGQRGGKTS</sequence>
<evidence type="ECO:0000256" key="3">
    <source>
        <dbReference type="ARBA" id="ARBA00023002"/>
    </source>
</evidence>
<gene>
    <name evidence="8" type="ORF">SAMN05444392_101652</name>
</gene>
<dbReference type="InterPro" id="IPR028281">
    <property type="entry name" value="Sirohaem_synthase_central"/>
</dbReference>
<dbReference type="InterPro" id="IPR036291">
    <property type="entry name" value="NAD(P)-bd_dom_sf"/>
</dbReference>
<dbReference type="Proteomes" id="UP000184476">
    <property type="component" value="Unassembled WGS sequence"/>
</dbReference>
<evidence type="ECO:0000256" key="4">
    <source>
        <dbReference type="ARBA" id="ARBA00023027"/>
    </source>
</evidence>
<proteinExistence type="predicted"/>
<dbReference type="EC" id="1.3.1.76" evidence="2"/>
<dbReference type="AlphaFoldDB" id="A0A1M4TUU1"/>
<dbReference type="GO" id="GO:0004325">
    <property type="term" value="F:ferrochelatase activity"/>
    <property type="evidence" value="ECO:0007669"/>
    <property type="project" value="InterPro"/>
</dbReference>
<dbReference type="NCBIfam" id="TIGR01470">
    <property type="entry name" value="cysG_Nterm"/>
    <property type="match status" value="1"/>
</dbReference>
<keyword evidence="9" id="KW-1185">Reference proteome</keyword>
<evidence type="ECO:0000313" key="9">
    <source>
        <dbReference type="Proteomes" id="UP000184476"/>
    </source>
</evidence>
<keyword evidence="5" id="KW-0627">Porphyrin biosynthesis</keyword>
<evidence type="ECO:0000256" key="6">
    <source>
        <dbReference type="ARBA" id="ARBA00047561"/>
    </source>
</evidence>
<dbReference type="OrthoDB" id="9773765at2"/>
<evidence type="ECO:0000256" key="5">
    <source>
        <dbReference type="ARBA" id="ARBA00023244"/>
    </source>
</evidence>
<dbReference type="InterPro" id="IPR028161">
    <property type="entry name" value="Met8-like"/>
</dbReference>
<reference evidence="8 9" key="1">
    <citation type="submission" date="2016-11" db="EMBL/GenBank/DDBJ databases">
        <authorList>
            <person name="Jaros S."/>
            <person name="Januszkiewicz K."/>
            <person name="Wedrychowicz H."/>
        </authorList>
    </citation>
    <scope>NUCLEOTIDE SEQUENCE [LARGE SCALE GENOMIC DNA]</scope>
    <source>
        <strain evidence="8 9">DSM 44666</strain>
    </source>
</reference>
<evidence type="ECO:0000256" key="1">
    <source>
        <dbReference type="ARBA" id="ARBA00005010"/>
    </source>
</evidence>
<dbReference type="PANTHER" id="PTHR35330">
    <property type="entry name" value="SIROHEME BIOSYNTHESIS PROTEIN MET8"/>
    <property type="match status" value="1"/>
</dbReference>
<dbReference type="EMBL" id="FQVL01000001">
    <property type="protein sequence ID" value="SHE48164.1"/>
    <property type="molecule type" value="Genomic_DNA"/>
</dbReference>
<dbReference type="InterPro" id="IPR006367">
    <property type="entry name" value="Sirohaem_synthase_N"/>
</dbReference>